<dbReference type="Proteomes" id="UP000029665">
    <property type="component" value="Unassembled WGS sequence"/>
</dbReference>
<organism evidence="1 2">
    <name type="scientific">Pycnoporus cinnabarinus</name>
    <name type="common">Cinnabar-red polypore</name>
    <name type="synonym">Trametes cinnabarina</name>
    <dbReference type="NCBI Taxonomy" id="5643"/>
    <lineage>
        <taxon>Eukaryota</taxon>
        <taxon>Fungi</taxon>
        <taxon>Dikarya</taxon>
        <taxon>Basidiomycota</taxon>
        <taxon>Agaricomycotina</taxon>
        <taxon>Agaricomycetes</taxon>
        <taxon>Polyporales</taxon>
        <taxon>Polyporaceae</taxon>
        <taxon>Trametes</taxon>
    </lineage>
</organism>
<evidence type="ECO:0000313" key="2">
    <source>
        <dbReference type="Proteomes" id="UP000029665"/>
    </source>
</evidence>
<dbReference type="AlphaFoldDB" id="A0A060SSE4"/>
<evidence type="ECO:0000313" key="1">
    <source>
        <dbReference type="EMBL" id="CDO77457.1"/>
    </source>
</evidence>
<dbReference type="OrthoDB" id="2830306at2759"/>
<dbReference type="STRING" id="5643.A0A060SSE4"/>
<dbReference type="InterPro" id="IPR036691">
    <property type="entry name" value="Endo/exonu/phosph_ase_sf"/>
</dbReference>
<proteinExistence type="predicted"/>
<protein>
    <recommendedName>
        <fullName evidence="3">Endonuclease/exonuclease/phosphatase domain-containing protein</fullName>
    </recommendedName>
</protein>
<name>A0A060SSE4_PYCCI</name>
<reference evidence="1" key="1">
    <citation type="submission" date="2014-01" db="EMBL/GenBank/DDBJ databases">
        <title>The genome of the white-rot fungus Pycnoporus cinnabarinus: a basidiomycete model with a versatile arsenal for lignocellulosic biomass breakdown.</title>
        <authorList>
            <person name="Levasseur A."/>
            <person name="Lomascolo A."/>
            <person name="Ruiz-Duenas F.J."/>
            <person name="Uzan E."/>
            <person name="Piumi F."/>
            <person name="Kues U."/>
            <person name="Ram A.F.J."/>
            <person name="Murat C."/>
            <person name="Haon M."/>
            <person name="Benoit I."/>
            <person name="Arfi Y."/>
            <person name="Chevret D."/>
            <person name="Drula E."/>
            <person name="Kwon M.J."/>
            <person name="Gouret P."/>
            <person name="Lesage-Meessen L."/>
            <person name="Lombard V."/>
            <person name="Mariette J."/>
            <person name="Noirot C."/>
            <person name="Park J."/>
            <person name="Patyshakuliyeva A."/>
            <person name="Wieneger R.A.B."/>
            <person name="Wosten H.A.B."/>
            <person name="Martin F."/>
            <person name="Coutinho P.M."/>
            <person name="de Vries R."/>
            <person name="Martinez A.T."/>
            <person name="Klopp C."/>
            <person name="Pontarotti P."/>
            <person name="Henrissat B."/>
            <person name="Record E."/>
        </authorList>
    </citation>
    <scope>NUCLEOTIDE SEQUENCE [LARGE SCALE GENOMIC DNA]</scope>
    <source>
        <strain evidence="1">BRFM137</strain>
    </source>
</reference>
<gene>
    <name evidence="1" type="ORF">BN946_scf184864.g4</name>
</gene>
<accession>A0A060SSE4</accession>
<dbReference type="EMBL" id="CCBP010000454">
    <property type="protein sequence ID" value="CDO77457.1"/>
    <property type="molecule type" value="Genomic_DNA"/>
</dbReference>
<dbReference type="HOGENOM" id="CLU_1678817_0_0_1"/>
<comment type="caution">
    <text evidence="1">The sequence shown here is derived from an EMBL/GenBank/DDBJ whole genome shotgun (WGS) entry which is preliminary data.</text>
</comment>
<keyword evidence="2" id="KW-1185">Reference proteome</keyword>
<dbReference type="SUPFAM" id="SSF56219">
    <property type="entry name" value="DNase I-like"/>
    <property type="match status" value="1"/>
</dbReference>
<evidence type="ECO:0008006" key="3">
    <source>
        <dbReference type="Google" id="ProtNLM"/>
    </source>
</evidence>
<sequence>MRAVGDWDDDRQSGHYAIWLGNFNRHHQHWDNPSNTHLFTTANVQRAKVLTQYLDVLGFEMALPLGVPMLEHMCSKNLMRPDNVFCTKVRLAMYHFPINYQSCEVFDDALTHLMAALHKTIEEQVPLALDTPYAKRWWLVELTKMCKEKEWLVRLAH</sequence>